<name>A0ABV5V0I2_9MICO</name>
<gene>
    <name evidence="2" type="ORF">ACFFN0_04430</name>
</gene>
<organism evidence="2 3">
    <name type="scientific">Ornithinimicrobium kibberense</name>
    <dbReference type="NCBI Taxonomy" id="282060"/>
    <lineage>
        <taxon>Bacteria</taxon>
        <taxon>Bacillati</taxon>
        <taxon>Actinomycetota</taxon>
        <taxon>Actinomycetes</taxon>
        <taxon>Micrococcales</taxon>
        <taxon>Ornithinimicrobiaceae</taxon>
        <taxon>Ornithinimicrobium</taxon>
    </lineage>
</organism>
<dbReference type="SUPFAM" id="SSF51735">
    <property type="entry name" value="NAD(P)-binding Rossmann-fold domains"/>
    <property type="match status" value="1"/>
</dbReference>
<dbReference type="Proteomes" id="UP001589613">
    <property type="component" value="Unassembled WGS sequence"/>
</dbReference>
<dbReference type="InterPro" id="IPR036291">
    <property type="entry name" value="NAD(P)-bd_dom_sf"/>
</dbReference>
<evidence type="ECO:0000313" key="3">
    <source>
        <dbReference type="Proteomes" id="UP001589613"/>
    </source>
</evidence>
<sequence>MRIALVGAHGHIARLAGPLLQQAGHTVSGIVRNPDHETDVREAGMEPVVADVEQLDVGGLTRLLDGHDLVVWSAGAGGGNPERTLAVDRDAAIRSMDAAQAAGAERYVMVSYAGSRPDHGVPQDNPFATYADAKAAADMHLRESSLGWTILGPSRLTDDPGTGAVELVTADGSGRPAEGFEGGEVPRADVAAVLAAVVERPRLAGTTLVFNGGDVPVDAALDTVLDGRPDA</sequence>
<evidence type="ECO:0000259" key="1">
    <source>
        <dbReference type="Pfam" id="PF13460"/>
    </source>
</evidence>
<keyword evidence="3" id="KW-1185">Reference proteome</keyword>
<dbReference type="EMBL" id="JBHMAX010000010">
    <property type="protein sequence ID" value="MFB9731290.1"/>
    <property type="molecule type" value="Genomic_DNA"/>
</dbReference>
<feature type="domain" description="NAD(P)-binding" evidence="1">
    <location>
        <begin position="7"/>
        <end position="201"/>
    </location>
</feature>
<proteinExistence type="predicted"/>
<comment type="caution">
    <text evidence="2">The sequence shown here is derived from an EMBL/GenBank/DDBJ whole genome shotgun (WGS) entry which is preliminary data.</text>
</comment>
<dbReference type="RefSeq" id="WP_141337285.1">
    <property type="nucleotide sequence ID" value="NZ_JBHMAX010000010.1"/>
</dbReference>
<dbReference type="PANTHER" id="PTHR15020:SF50">
    <property type="entry name" value="UPF0659 PROTEIN YMR090W"/>
    <property type="match status" value="1"/>
</dbReference>
<reference evidence="2 3" key="1">
    <citation type="submission" date="2024-09" db="EMBL/GenBank/DDBJ databases">
        <authorList>
            <person name="Sun Q."/>
            <person name="Mori K."/>
        </authorList>
    </citation>
    <scope>NUCLEOTIDE SEQUENCE [LARGE SCALE GENOMIC DNA]</scope>
    <source>
        <strain evidence="2 3">JCM 12763</strain>
    </source>
</reference>
<dbReference type="InterPro" id="IPR016040">
    <property type="entry name" value="NAD(P)-bd_dom"/>
</dbReference>
<dbReference type="Pfam" id="PF13460">
    <property type="entry name" value="NAD_binding_10"/>
    <property type="match status" value="1"/>
</dbReference>
<protein>
    <submittedName>
        <fullName evidence="2">NAD(P)H-binding protein</fullName>
    </submittedName>
</protein>
<accession>A0ABV5V0I2</accession>
<dbReference type="PANTHER" id="PTHR15020">
    <property type="entry name" value="FLAVIN REDUCTASE-RELATED"/>
    <property type="match status" value="1"/>
</dbReference>
<dbReference type="Gene3D" id="3.40.50.720">
    <property type="entry name" value="NAD(P)-binding Rossmann-like Domain"/>
    <property type="match status" value="1"/>
</dbReference>
<evidence type="ECO:0000313" key="2">
    <source>
        <dbReference type="EMBL" id="MFB9731290.1"/>
    </source>
</evidence>